<protein>
    <submittedName>
        <fullName evidence="2">Uncharacterized protein</fullName>
    </submittedName>
</protein>
<sequence>MAQGVHPTPRTNPEASVGYNLAGLLRCTDFTNQSTIGNSTHYQMDQLTSATPCTIDITPRAKTHQKTTGPSTARRHLYLDVDYVSVKKPQAPAGDRYHGTGAGVWDIPTL</sequence>
<name>A0A915HYY8_ROMCU</name>
<evidence type="ECO:0000313" key="1">
    <source>
        <dbReference type="Proteomes" id="UP000887565"/>
    </source>
</evidence>
<dbReference type="Proteomes" id="UP000887565">
    <property type="component" value="Unplaced"/>
</dbReference>
<accession>A0A915HYY8</accession>
<proteinExistence type="predicted"/>
<dbReference type="WBParaSite" id="nRc.2.0.1.t07056-RA">
    <property type="protein sequence ID" value="nRc.2.0.1.t07056-RA"/>
    <property type="gene ID" value="nRc.2.0.1.g07056"/>
</dbReference>
<keyword evidence="1" id="KW-1185">Reference proteome</keyword>
<reference evidence="2" key="1">
    <citation type="submission" date="2022-11" db="UniProtKB">
        <authorList>
            <consortium name="WormBaseParasite"/>
        </authorList>
    </citation>
    <scope>IDENTIFICATION</scope>
</reference>
<organism evidence="1 2">
    <name type="scientific">Romanomermis culicivorax</name>
    <name type="common">Nematode worm</name>
    <dbReference type="NCBI Taxonomy" id="13658"/>
    <lineage>
        <taxon>Eukaryota</taxon>
        <taxon>Metazoa</taxon>
        <taxon>Ecdysozoa</taxon>
        <taxon>Nematoda</taxon>
        <taxon>Enoplea</taxon>
        <taxon>Dorylaimia</taxon>
        <taxon>Mermithida</taxon>
        <taxon>Mermithoidea</taxon>
        <taxon>Mermithidae</taxon>
        <taxon>Romanomermis</taxon>
    </lineage>
</organism>
<evidence type="ECO:0000313" key="2">
    <source>
        <dbReference type="WBParaSite" id="nRc.2.0.1.t07056-RA"/>
    </source>
</evidence>
<dbReference type="AlphaFoldDB" id="A0A915HYY8"/>